<dbReference type="Pfam" id="PF09580">
    <property type="entry name" value="Spore_YhcN_YlaJ"/>
    <property type="match status" value="1"/>
</dbReference>
<sequence length="185" mass="21394">MWFKISIILLSLAFIVLGCTNEEAENDYQDYEKDSTQPIHYETDKEREDRLNIREETIGEEGGYSQSKQYNINRSDFKSGYSDPFTNEESKLIAEALRDHKQISQAQVASTADRILIGVKLNTHVTDDVGEDIKKEVKQLLPQANKEIIIYTDDAHWEKMKNIEARIEAKDNGKEMAEFINQFVK</sequence>
<dbReference type="OrthoDB" id="2969417at2"/>
<gene>
    <name evidence="2" type="ORF">SAMN05421807_101398</name>
</gene>
<feature type="chain" id="PRO_5012635415" evidence="1">
    <location>
        <begin position="25"/>
        <end position="185"/>
    </location>
</feature>
<name>A0A1M5M7H6_9BACI</name>
<dbReference type="AlphaFoldDB" id="A0A1M5M7H6"/>
<reference evidence="3" key="1">
    <citation type="submission" date="2016-11" db="EMBL/GenBank/DDBJ databases">
        <authorList>
            <person name="Varghese N."/>
            <person name="Submissions S."/>
        </authorList>
    </citation>
    <scope>NUCLEOTIDE SEQUENCE [LARGE SCALE GENOMIC DNA]</scope>
    <source>
        <strain evidence="3">CGMCC 1.6496</strain>
    </source>
</reference>
<dbReference type="InterPro" id="IPR019076">
    <property type="entry name" value="Spore_lipoprot_YhcN/YlaJ-like"/>
</dbReference>
<evidence type="ECO:0000313" key="3">
    <source>
        <dbReference type="Proteomes" id="UP000184079"/>
    </source>
</evidence>
<evidence type="ECO:0000256" key="1">
    <source>
        <dbReference type="SAM" id="SignalP"/>
    </source>
</evidence>
<keyword evidence="2" id="KW-0449">Lipoprotein</keyword>
<accession>A0A1M5M7H6</accession>
<protein>
    <submittedName>
        <fullName evidence="2">Sporulation lipoprotein YhcN/YlaJ (Spore_YhcN_YlaJ)</fullName>
    </submittedName>
</protein>
<dbReference type="RefSeq" id="WP_073004643.1">
    <property type="nucleotide sequence ID" value="NZ_FQXD01000001.1"/>
</dbReference>
<proteinExistence type="predicted"/>
<evidence type="ECO:0000313" key="2">
    <source>
        <dbReference type="EMBL" id="SHG73195.1"/>
    </source>
</evidence>
<dbReference type="PROSITE" id="PS51257">
    <property type="entry name" value="PROKAR_LIPOPROTEIN"/>
    <property type="match status" value="1"/>
</dbReference>
<dbReference type="EMBL" id="FQXD01000001">
    <property type="protein sequence ID" value="SHG73195.1"/>
    <property type="molecule type" value="Genomic_DNA"/>
</dbReference>
<feature type="signal peptide" evidence="1">
    <location>
        <begin position="1"/>
        <end position="24"/>
    </location>
</feature>
<keyword evidence="3" id="KW-1185">Reference proteome</keyword>
<organism evidence="2 3">
    <name type="scientific">Virgibacillus chiguensis</name>
    <dbReference type="NCBI Taxonomy" id="411959"/>
    <lineage>
        <taxon>Bacteria</taxon>
        <taxon>Bacillati</taxon>
        <taxon>Bacillota</taxon>
        <taxon>Bacilli</taxon>
        <taxon>Bacillales</taxon>
        <taxon>Bacillaceae</taxon>
        <taxon>Virgibacillus</taxon>
    </lineage>
</organism>
<dbReference type="Proteomes" id="UP000184079">
    <property type="component" value="Unassembled WGS sequence"/>
</dbReference>
<keyword evidence="1" id="KW-0732">Signal</keyword>